<keyword evidence="1" id="KW-0472">Membrane</keyword>
<reference evidence="2 3" key="1">
    <citation type="submission" date="2017-04" db="EMBL/GenBank/DDBJ databases">
        <authorList>
            <person name="Afonso C.L."/>
            <person name="Miller P.J."/>
            <person name="Scott M.A."/>
            <person name="Spackman E."/>
            <person name="Goraichik I."/>
            <person name="Dimitrov K.M."/>
            <person name="Suarez D.L."/>
            <person name="Swayne D.E."/>
        </authorList>
    </citation>
    <scope>NUCLEOTIDE SEQUENCE [LARGE SCALE GENOMIC DNA]</scope>
    <source>
        <strain evidence="2 3">DSM 43828</strain>
    </source>
</reference>
<evidence type="ECO:0000313" key="3">
    <source>
        <dbReference type="Proteomes" id="UP000192674"/>
    </source>
</evidence>
<sequence length="127" mass="13616">MWTSHGWPAALAGTTLVAMTDDLLDCVPPLAVGVPVVGVVMTFATAVYHGPRQLWDFTCNPPLIWIGSSAEGAGQTVVTWAAGDDADELLAMPEQMRFDRALASVRTITGNCGAMYTAAETRMWTDR</sequence>
<evidence type="ECO:0000313" key="2">
    <source>
        <dbReference type="EMBL" id="SMD22570.1"/>
    </source>
</evidence>
<accession>A0A1W2FL02</accession>
<feature type="transmembrane region" description="Helical" evidence="1">
    <location>
        <begin position="30"/>
        <end position="48"/>
    </location>
</feature>
<keyword evidence="3" id="KW-1185">Reference proteome</keyword>
<keyword evidence="1" id="KW-0812">Transmembrane</keyword>
<proteinExistence type="predicted"/>
<organism evidence="2 3">
    <name type="scientific">Kibdelosporangium aridum</name>
    <dbReference type="NCBI Taxonomy" id="2030"/>
    <lineage>
        <taxon>Bacteria</taxon>
        <taxon>Bacillati</taxon>
        <taxon>Actinomycetota</taxon>
        <taxon>Actinomycetes</taxon>
        <taxon>Pseudonocardiales</taxon>
        <taxon>Pseudonocardiaceae</taxon>
        <taxon>Kibdelosporangium</taxon>
    </lineage>
</organism>
<dbReference type="AlphaFoldDB" id="A0A1W2FL02"/>
<name>A0A1W2FL02_KIBAR</name>
<evidence type="ECO:0000256" key="1">
    <source>
        <dbReference type="SAM" id="Phobius"/>
    </source>
</evidence>
<keyword evidence="1" id="KW-1133">Transmembrane helix</keyword>
<protein>
    <submittedName>
        <fullName evidence="2">Uncharacterized protein</fullName>
    </submittedName>
</protein>
<dbReference type="Proteomes" id="UP000192674">
    <property type="component" value="Unassembled WGS sequence"/>
</dbReference>
<dbReference type="EMBL" id="FWXV01000008">
    <property type="protein sequence ID" value="SMD22570.1"/>
    <property type="molecule type" value="Genomic_DNA"/>
</dbReference>
<gene>
    <name evidence="2" type="ORF">SAMN05661093_07499</name>
</gene>